<dbReference type="GO" id="GO:0009279">
    <property type="term" value="C:cell outer membrane"/>
    <property type="evidence" value="ECO:0007669"/>
    <property type="project" value="UniProtKB-SubCell"/>
</dbReference>
<dbReference type="PROSITE" id="PS00409">
    <property type="entry name" value="PROKAR_NTER_METHYL"/>
    <property type="match status" value="1"/>
</dbReference>
<evidence type="ECO:0000256" key="2">
    <source>
        <dbReference type="ARBA" id="ARBA00023237"/>
    </source>
</evidence>
<sequence length="278" mass="30252">MRRTGITLIEMLIAAVIGAAILGLIAAGLRSSSDSLRFVQNSQLLTEDLRNAGNLVSDYLSTASFVYPPGTVITLNTLSSYTVRNPVTNTNVWTIGTHPAVAMLRPKNPSNGEFLFVMIYAMNRGWVTNRTPTSEIPERSVPNDDKWVLYIYEYEVNVDVTNRLPNGLPLTIPTRFPLVSTSGSNSGKLLADYVGSNRFTLSYPDCLGFDEAGIATLVSCPATPPTPLLAAHSAARVVFSLQGEIRQGGRDSRVPANPLRFEAAPRNLPKRLTDITLN</sequence>
<dbReference type="InterPro" id="IPR012902">
    <property type="entry name" value="N_methyl_site"/>
</dbReference>
<feature type="transmembrane region" description="Helical" evidence="3">
    <location>
        <begin position="6"/>
        <end position="29"/>
    </location>
</feature>
<dbReference type="EMBL" id="BJXL01000122">
    <property type="protein sequence ID" value="GEM84703.1"/>
    <property type="molecule type" value="Genomic_DNA"/>
</dbReference>
<reference evidence="4 5" key="1">
    <citation type="submission" date="2019-07" db="EMBL/GenBank/DDBJ databases">
        <title>Whole genome shotgun sequence of Meiothermus hypogaeus NBRC 106114.</title>
        <authorList>
            <person name="Hosoyama A."/>
            <person name="Uohara A."/>
            <person name="Ohji S."/>
            <person name="Ichikawa N."/>
        </authorList>
    </citation>
    <scope>NUCLEOTIDE SEQUENCE [LARGE SCALE GENOMIC DNA]</scope>
    <source>
        <strain evidence="4 5">NBRC 106114</strain>
    </source>
</reference>
<comment type="caution">
    <text evidence="4">The sequence shown here is derived from an EMBL/GenBank/DDBJ whole genome shotgun (WGS) entry which is preliminary data.</text>
</comment>
<dbReference type="RefSeq" id="WP_119342166.1">
    <property type="nucleotide sequence ID" value="NZ_BJXL01000122.1"/>
</dbReference>
<dbReference type="OrthoDB" id="25017at2"/>
<keyword evidence="2" id="KW-0998">Cell outer membrane</keyword>
<gene>
    <name evidence="4" type="ORF">MHY01S_28690</name>
</gene>
<comment type="subcellular location">
    <subcellularLocation>
        <location evidence="1">Cell outer membrane</location>
    </subcellularLocation>
</comment>
<name>A0A511R514_9DEIN</name>
<evidence type="ECO:0000256" key="3">
    <source>
        <dbReference type="SAM" id="Phobius"/>
    </source>
</evidence>
<dbReference type="AlphaFoldDB" id="A0A511R514"/>
<dbReference type="Proteomes" id="UP000321197">
    <property type="component" value="Unassembled WGS sequence"/>
</dbReference>
<keyword evidence="3" id="KW-0472">Membrane</keyword>
<protein>
    <recommendedName>
        <fullName evidence="6">Prepilin-type N-terminal cleavage/methylation domain-containing protein</fullName>
    </recommendedName>
</protein>
<keyword evidence="3" id="KW-1133">Transmembrane helix</keyword>
<evidence type="ECO:0000313" key="4">
    <source>
        <dbReference type="EMBL" id="GEM84703.1"/>
    </source>
</evidence>
<evidence type="ECO:0008006" key="6">
    <source>
        <dbReference type="Google" id="ProtNLM"/>
    </source>
</evidence>
<organism evidence="4 5">
    <name type="scientific">Meiothermus hypogaeus NBRC 106114</name>
    <dbReference type="NCBI Taxonomy" id="1227553"/>
    <lineage>
        <taxon>Bacteria</taxon>
        <taxon>Thermotogati</taxon>
        <taxon>Deinococcota</taxon>
        <taxon>Deinococci</taxon>
        <taxon>Thermales</taxon>
        <taxon>Thermaceae</taxon>
        <taxon>Meiothermus</taxon>
    </lineage>
</organism>
<evidence type="ECO:0000313" key="5">
    <source>
        <dbReference type="Proteomes" id="UP000321197"/>
    </source>
</evidence>
<keyword evidence="3" id="KW-0812">Transmembrane</keyword>
<accession>A0A511R514</accession>
<proteinExistence type="predicted"/>
<evidence type="ECO:0000256" key="1">
    <source>
        <dbReference type="ARBA" id="ARBA00004442"/>
    </source>
</evidence>